<protein>
    <recommendedName>
        <fullName evidence="4">Lambda phage tail tape-measure protein</fullName>
    </recommendedName>
</protein>
<organism evidence="2 3">
    <name type="scientific">Methylobrevis pamukkalensis</name>
    <dbReference type="NCBI Taxonomy" id="1439726"/>
    <lineage>
        <taxon>Bacteria</taxon>
        <taxon>Pseudomonadati</taxon>
        <taxon>Pseudomonadota</taxon>
        <taxon>Alphaproteobacteria</taxon>
        <taxon>Hyphomicrobiales</taxon>
        <taxon>Pleomorphomonadaceae</taxon>
        <taxon>Methylobrevis</taxon>
    </lineage>
</organism>
<evidence type="ECO:0000256" key="1">
    <source>
        <dbReference type="SAM" id="MobiDB-lite"/>
    </source>
</evidence>
<proteinExistence type="predicted"/>
<feature type="region of interest" description="Disordered" evidence="1">
    <location>
        <begin position="210"/>
        <end position="230"/>
    </location>
</feature>
<dbReference type="AlphaFoldDB" id="A0A1E3H054"/>
<evidence type="ECO:0000313" key="2">
    <source>
        <dbReference type="EMBL" id="ODN69555.1"/>
    </source>
</evidence>
<dbReference type="Proteomes" id="UP000094622">
    <property type="component" value="Unassembled WGS sequence"/>
</dbReference>
<gene>
    <name evidence="2" type="ORF">A6302_03149</name>
</gene>
<sequence>MSAKVDWIKDKFYGLYDAVVGHSYIPDLVDGVEYEMVDRLGGVWDRVGQGVEKAKGVFDGMGSSITGGLKSIFADGKVEAEEFRDFAVGIFQDMTSRILDHALKPLEDALDNLFSGGAGGGVGAPMDLGAVAGGGGAGGGMFGGLFDGLSGMFSGLVKGLGSMLTGLFSGVGGLFSSIFGLFGGFFADGGMLGAGQWGVVGERGPEILGPSSAPRRISPISLSPEAARGGGGGMNVNSTIRFDFSGYMSREDVAAVAEEAARRGTEEAVQRAAANVIPIMDAESWDRR</sequence>
<accession>A0A1E3H054</accession>
<reference evidence="2 3" key="1">
    <citation type="submission" date="2016-07" db="EMBL/GenBank/DDBJ databases">
        <title>Draft Genome Sequence of Methylobrevis pamukkalensis PK2.</title>
        <authorList>
            <person name="Vasilenko O.V."/>
            <person name="Doronina N.V."/>
            <person name="Shmareva M.N."/>
            <person name="Tarlachkov S.V."/>
            <person name="Mustakhimov I."/>
            <person name="Trotsenko Y.A."/>
        </authorList>
    </citation>
    <scope>NUCLEOTIDE SEQUENCE [LARGE SCALE GENOMIC DNA]</scope>
    <source>
        <strain evidence="2 3">PK2</strain>
    </source>
</reference>
<comment type="caution">
    <text evidence="2">The sequence shown here is derived from an EMBL/GenBank/DDBJ whole genome shotgun (WGS) entry which is preliminary data.</text>
</comment>
<evidence type="ECO:0008006" key="4">
    <source>
        <dbReference type="Google" id="ProtNLM"/>
    </source>
</evidence>
<keyword evidence="3" id="KW-1185">Reference proteome</keyword>
<name>A0A1E3H054_9HYPH</name>
<evidence type="ECO:0000313" key="3">
    <source>
        <dbReference type="Proteomes" id="UP000094622"/>
    </source>
</evidence>
<feature type="compositionally biased region" description="Low complexity" evidence="1">
    <location>
        <begin position="210"/>
        <end position="224"/>
    </location>
</feature>
<dbReference type="EMBL" id="MCRJ01000085">
    <property type="protein sequence ID" value="ODN69555.1"/>
    <property type="molecule type" value="Genomic_DNA"/>
</dbReference>